<dbReference type="EC" id="2.7.13.3" evidence="3"/>
<evidence type="ECO:0000313" key="14">
    <source>
        <dbReference type="EMBL" id="ANJ06083.1"/>
    </source>
</evidence>
<dbReference type="GO" id="GO:0005886">
    <property type="term" value="C:plasma membrane"/>
    <property type="evidence" value="ECO:0007669"/>
    <property type="project" value="UniProtKB-SubCell"/>
</dbReference>
<accession>A0A191UTQ6</accession>
<dbReference type="CDD" id="cd00082">
    <property type="entry name" value="HisKA"/>
    <property type="match status" value="1"/>
</dbReference>
<dbReference type="KEGG" id="spav:Spa2297_03225"/>
<evidence type="ECO:0000256" key="2">
    <source>
        <dbReference type="ARBA" id="ARBA00004236"/>
    </source>
</evidence>
<dbReference type="Pfam" id="PF00672">
    <property type="entry name" value="HAMP"/>
    <property type="match status" value="1"/>
</dbReference>
<feature type="domain" description="HAMP" evidence="13">
    <location>
        <begin position="187"/>
        <end position="240"/>
    </location>
</feature>
<keyword evidence="6" id="KW-0812">Transmembrane</keyword>
<evidence type="ECO:0000259" key="13">
    <source>
        <dbReference type="PROSITE" id="PS50885"/>
    </source>
</evidence>
<dbReference type="PRINTS" id="PR00344">
    <property type="entry name" value="BCTRLSENSOR"/>
</dbReference>
<keyword evidence="9" id="KW-0902">Two-component regulatory system</keyword>
<dbReference type="CDD" id="cd00075">
    <property type="entry name" value="HATPase"/>
    <property type="match status" value="1"/>
</dbReference>
<keyword evidence="8" id="KW-1133">Transmembrane helix</keyword>
<dbReference type="PROSITE" id="PS50109">
    <property type="entry name" value="HIS_KIN"/>
    <property type="match status" value="1"/>
</dbReference>
<dbReference type="InterPro" id="IPR036890">
    <property type="entry name" value="HATPase_C_sf"/>
</dbReference>
<evidence type="ECO:0000256" key="10">
    <source>
        <dbReference type="ARBA" id="ARBA00023136"/>
    </source>
</evidence>
<dbReference type="PANTHER" id="PTHR45436">
    <property type="entry name" value="SENSOR HISTIDINE KINASE YKOH"/>
    <property type="match status" value="1"/>
</dbReference>
<reference evidence="14 15" key="1">
    <citation type="submission" date="2016-05" db="EMBL/GenBank/DDBJ databases">
        <title>Non-Contiguous Finished Genome Sequence of Streptomyces parvulus 2297 Integrated Site-Specifically with Actinophage R4.</title>
        <authorList>
            <person name="Nishizawa T."/>
            <person name="Miura T."/>
            <person name="Harada C."/>
            <person name="Guo Y."/>
            <person name="Narisawa K."/>
            <person name="Ohta H."/>
            <person name="Takahashi H."/>
            <person name="Shirai M."/>
        </authorList>
    </citation>
    <scope>NUCLEOTIDE SEQUENCE [LARGE SCALE GENOMIC DNA]</scope>
    <source>
        <strain evidence="14 15">2297</strain>
    </source>
</reference>
<evidence type="ECO:0000256" key="1">
    <source>
        <dbReference type="ARBA" id="ARBA00000085"/>
    </source>
</evidence>
<keyword evidence="10" id="KW-0472">Membrane</keyword>
<feature type="region of interest" description="Disordered" evidence="11">
    <location>
        <begin position="94"/>
        <end position="132"/>
    </location>
</feature>
<evidence type="ECO:0000259" key="12">
    <source>
        <dbReference type="PROSITE" id="PS50109"/>
    </source>
</evidence>
<dbReference type="InterPro" id="IPR003594">
    <property type="entry name" value="HATPase_dom"/>
</dbReference>
<keyword evidence="5" id="KW-0808">Transferase</keyword>
<dbReference type="Proteomes" id="UP000078468">
    <property type="component" value="Chromosome"/>
</dbReference>
<dbReference type="GO" id="GO:0000155">
    <property type="term" value="F:phosphorelay sensor kinase activity"/>
    <property type="evidence" value="ECO:0007669"/>
    <property type="project" value="InterPro"/>
</dbReference>
<evidence type="ECO:0000256" key="4">
    <source>
        <dbReference type="ARBA" id="ARBA00022553"/>
    </source>
</evidence>
<dbReference type="PANTHER" id="PTHR45436:SF5">
    <property type="entry name" value="SENSOR HISTIDINE KINASE TRCS"/>
    <property type="match status" value="1"/>
</dbReference>
<dbReference type="FunFam" id="1.10.287.130:FF:000001">
    <property type="entry name" value="Two-component sensor histidine kinase"/>
    <property type="match status" value="1"/>
</dbReference>
<comment type="subcellular location">
    <subcellularLocation>
        <location evidence="2">Cell membrane</location>
    </subcellularLocation>
</comment>
<dbReference type="SUPFAM" id="SSF55874">
    <property type="entry name" value="ATPase domain of HSP90 chaperone/DNA topoisomerase II/histidine kinase"/>
    <property type="match status" value="1"/>
</dbReference>
<dbReference type="Gene3D" id="3.30.565.10">
    <property type="entry name" value="Histidine kinase-like ATPase, C-terminal domain"/>
    <property type="match status" value="1"/>
</dbReference>
<evidence type="ECO:0000313" key="15">
    <source>
        <dbReference type="Proteomes" id="UP000078468"/>
    </source>
</evidence>
<dbReference type="Gene3D" id="1.10.287.130">
    <property type="match status" value="1"/>
</dbReference>
<evidence type="ECO:0000256" key="6">
    <source>
        <dbReference type="ARBA" id="ARBA00022692"/>
    </source>
</evidence>
<sequence>MSVAVVRSLRGRLLLAVLALAAVVLLALDTVVFVSLRADLLDRADTSLRGVQTQVVQQIRNGRPPARGLAADARMLGVSEYFIEIRRPGGEVTPLAPGLRDPGAAPPRVPRTSADAAGTPVTVPAEDGEGPGYRLLTRALPDRRGTLVTAVPLSSVDGTLHRLLLVEGAATAGALVLLAVSGLWLLRRGLRPLESMARDADAIAAGRGGLRVAPADEDSEVGRLGLALNTMLDGQESTQARLRQFVADASHELRTPVTAILGYADLHAQGALGDPAHLGRAMNGITDEALRMRRLVDDLLLLARLDTVRAPERVPVDLAKVAQASAGAARAADPRYPVALETGGPAVVEGDGEQLRRVVDNLLGNVRAHTPEGTRARVAVAVADGWARLSVVDEGPGIPAESLPRVFDRFYRADRARGGHGSGLGLAIVAAVVDAHGGRVDVAAGAGGGTRVSVRLPVTGSG</sequence>
<evidence type="ECO:0000256" key="9">
    <source>
        <dbReference type="ARBA" id="ARBA00023012"/>
    </source>
</evidence>
<dbReference type="AlphaFoldDB" id="A0A191UTQ6"/>
<keyword evidence="4" id="KW-0597">Phosphoprotein</keyword>
<evidence type="ECO:0000256" key="7">
    <source>
        <dbReference type="ARBA" id="ARBA00022777"/>
    </source>
</evidence>
<comment type="catalytic activity">
    <reaction evidence="1">
        <text>ATP + protein L-histidine = ADP + protein N-phospho-L-histidine.</text>
        <dbReference type="EC" id="2.7.13.3"/>
    </reaction>
</comment>
<evidence type="ECO:0000256" key="8">
    <source>
        <dbReference type="ARBA" id="ARBA00022989"/>
    </source>
</evidence>
<dbReference type="SUPFAM" id="SSF47384">
    <property type="entry name" value="Homodimeric domain of signal transducing histidine kinase"/>
    <property type="match status" value="1"/>
</dbReference>
<feature type="domain" description="Histidine kinase" evidence="12">
    <location>
        <begin position="248"/>
        <end position="460"/>
    </location>
</feature>
<dbReference type="SUPFAM" id="SSF158472">
    <property type="entry name" value="HAMP domain-like"/>
    <property type="match status" value="1"/>
</dbReference>
<dbReference type="PROSITE" id="PS50885">
    <property type="entry name" value="HAMP"/>
    <property type="match status" value="1"/>
</dbReference>
<dbReference type="Gene3D" id="6.10.340.10">
    <property type="match status" value="1"/>
</dbReference>
<dbReference type="CDD" id="cd06225">
    <property type="entry name" value="HAMP"/>
    <property type="match status" value="1"/>
</dbReference>
<dbReference type="Pfam" id="PF02518">
    <property type="entry name" value="HATPase_c"/>
    <property type="match status" value="1"/>
</dbReference>
<dbReference type="InterPro" id="IPR003661">
    <property type="entry name" value="HisK_dim/P_dom"/>
</dbReference>
<organism evidence="14 15">
    <name type="scientific">Streptomyces parvulus</name>
    <dbReference type="NCBI Taxonomy" id="146923"/>
    <lineage>
        <taxon>Bacteria</taxon>
        <taxon>Bacillati</taxon>
        <taxon>Actinomycetota</taxon>
        <taxon>Actinomycetes</taxon>
        <taxon>Kitasatosporales</taxon>
        <taxon>Streptomycetaceae</taxon>
        <taxon>Streptomyces</taxon>
    </lineage>
</organism>
<protein>
    <recommendedName>
        <fullName evidence="3">histidine kinase</fullName>
        <ecNumber evidence="3">2.7.13.3</ecNumber>
    </recommendedName>
</protein>
<gene>
    <name evidence="14" type="ORF">Spa2297_03225</name>
</gene>
<dbReference type="InterPro" id="IPR004358">
    <property type="entry name" value="Sig_transdc_His_kin-like_C"/>
</dbReference>
<dbReference type="EMBL" id="CP015866">
    <property type="protein sequence ID" value="ANJ06083.1"/>
    <property type="molecule type" value="Genomic_DNA"/>
</dbReference>
<dbReference type="SMART" id="SM00388">
    <property type="entry name" value="HisKA"/>
    <property type="match status" value="1"/>
</dbReference>
<keyword evidence="7 14" id="KW-0418">Kinase</keyword>
<dbReference type="InterPro" id="IPR003660">
    <property type="entry name" value="HAMP_dom"/>
</dbReference>
<dbReference type="SMART" id="SM00304">
    <property type="entry name" value="HAMP"/>
    <property type="match status" value="1"/>
</dbReference>
<name>A0A191UTQ6_9ACTN</name>
<dbReference type="InterPro" id="IPR005467">
    <property type="entry name" value="His_kinase_dom"/>
</dbReference>
<proteinExistence type="predicted"/>
<dbReference type="InterPro" id="IPR050428">
    <property type="entry name" value="TCS_sensor_his_kinase"/>
</dbReference>
<evidence type="ECO:0000256" key="5">
    <source>
        <dbReference type="ARBA" id="ARBA00022679"/>
    </source>
</evidence>
<dbReference type="InterPro" id="IPR036097">
    <property type="entry name" value="HisK_dim/P_sf"/>
</dbReference>
<dbReference type="SMART" id="SM00387">
    <property type="entry name" value="HATPase_c"/>
    <property type="match status" value="1"/>
</dbReference>
<evidence type="ECO:0000256" key="11">
    <source>
        <dbReference type="SAM" id="MobiDB-lite"/>
    </source>
</evidence>
<dbReference type="Pfam" id="PF00512">
    <property type="entry name" value="HisKA"/>
    <property type="match status" value="1"/>
</dbReference>
<evidence type="ECO:0000256" key="3">
    <source>
        <dbReference type="ARBA" id="ARBA00012438"/>
    </source>
</evidence>